<keyword evidence="3" id="KW-1185">Reference proteome</keyword>
<evidence type="ECO:0000256" key="1">
    <source>
        <dbReference type="SAM" id="Phobius"/>
    </source>
</evidence>
<keyword evidence="1" id="KW-0472">Membrane</keyword>
<gene>
    <name evidence="2" type="ORF">PITG_04444</name>
</gene>
<keyword evidence="1" id="KW-0812">Transmembrane</keyword>
<evidence type="ECO:0000313" key="3">
    <source>
        <dbReference type="Proteomes" id="UP000006643"/>
    </source>
</evidence>
<dbReference type="EMBL" id="DS028122">
    <property type="protein sequence ID" value="EEY67412.1"/>
    <property type="molecule type" value="Genomic_DNA"/>
</dbReference>
<protein>
    <recommendedName>
        <fullName evidence="4">MULE transposase domain-containing protein</fullName>
    </recommendedName>
</protein>
<keyword evidence="1" id="KW-1133">Transmembrane helix</keyword>
<evidence type="ECO:0008006" key="4">
    <source>
        <dbReference type="Google" id="ProtNLM"/>
    </source>
</evidence>
<dbReference type="KEGG" id="pif:PITG_04444"/>
<reference evidence="3" key="1">
    <citation type="journal article" date="2009" name="Nature">
        <title>Genome sequence and analysis of the Irish potato famine pathogen Phytophthora infestans.</title>
        <authorList>
            <consortium name="The Broad Institute Genome Sequencing Platform"/>
            <person name="Haas B.J."/>
            <person name="Kamoun S."/>
            <person name="Zody M.C."/>
            <person name="Jiang R.H."/>
            <person name="Handsaker R.E."/>
            <person name="Cano L.M."/>
            <person name="Grabherr M."/>
            <person name="Kodira C.D."/>
            <person name="Raffaele S."/>
            <person name="Torto-Alalibo T."/>
            <person name="Bozkurt T.O."/>
            <person name="Ah-Fong A.M."/>
            <person name="Alvarado L."/>
            <person name="Anderson V.L."/>
            <person name="Armstrong M.R."/>
            <person name="Avrova A."/>
            <person name="Baxter L."/>
            <person name="Beynon J."/>
            <person name="Boevink P.C."/>
            <person name="Bollmann S.R."/>
            <person name="Bos J.I."/>
            <person name="Bulone V."/>
            <person name="Cai G."/>
            <person name="Cakir C."/>
            <person name="Carrington J.C."/>
            <person name="Chawner M."/>
            <person name="Conti L."/>
            <person name="Costanzo S."/>
            <person name="Ewan R."/>
            <person name="Fahlgren N."/>
            <person name="Fischbach M.A."/>
            <person name="Fugelstad J."/>
            <person name="Gilroy E.M."/>
            <person name="Gnerre S."/>
            <person name="Green P.J."/>
            <person name="Grenville-Briggs L.J."/>
            <person name="Griffith J."/>
            <person name="Grunwald N.J."/>
            <person name="Horn K."/>
            <person name="Horner N.R."/>
            <person name="Hu C.H."/>
            <person name="Huitema E."/>
            <person name="Jeong D.H."/>
            <person name="Jones A.M."/>
            <person name="Jones J.D."/>
            <person name="Jones R.W."/>
            <person name="Karlsson E.K."/>
            <person name="Kunjeti S.G."/>
            <person name="Lamour K."/>
            <person name="Liu Z."/>
            <person name="Ma L."/>
            <person name="Maclean D."/>
            <person name="Chibucos M.C."/>
            <person name="McDonald H."/>
            <person name="McWalters J."/>
            <person name="Meijer H.J."/>
            <person name="Morgan W."/>
            <person name="Morris P.F."/>
            <person name="Munro C.A."/>
            <person name="O'Neill K."/>
            <person name="Ospina-Giraldo M."/>
            <person name="Pinzon A."/>
            <person name="Pritchard L."/>
            <person name="Ramsahoye B."/>
            <person name="Ren Q."/>
            <person name="Restrepo S."/>
            <person name="Roy S."/>
            <person name="Sadanandom A."/>
            <person name="Savidor A."/>
            <person name="Schornack S."/>
            <person name="Schwartz D.C."/>
            <person name="Schumann U.D."/>
            <person name="Schwessinger B."/>
            <person name="Seyer L."/>
            <person name="Sharpe T."/>
            <person name="Silvar C."/>
            <person name="Song J."/>
            <person name="Studholme D.J."/>
            <person name="Sykes S."/>
            <person name="Thines M."/>
            <person name="van de Vondervoort P.J."/>
            <person name="Phuntumart V."/>
            <person name="Wawra S."/>
            <person name="Weide R."/>
            <person name="Win J."/>
            <person name="Young C."/>
            <person name="Zhou S."/>
            <person name="Fry W."/>
            <person name="Meyers B.C."/>
            <person name="van West P."/>
            <person name="Ristaino J."/>
            <person name="Govers F."/>
            <person name="Birch P.R."/>
            <person name="Whisson S.C."/>
            <person name="Judelson H.S."/>
            <person name="Nusbaum C."/>
        </authorList>
    </citation>
    <scope>NUCLEOTIDE SEQUENCE [LARGE SCALE GENOMIC DNA]</scope>
    <source>
        <strain evidence="3">T30-4</strain>
    </source>
</reference>
<accession>D0N199</accession>
<dbReference type="Proteomes" id="UP000006643">
    <property type="component" value="Unassembled WGS sequence"/>
</dbReference>
<proteinExistence type="predicted"/>
<organism evidence="2 3">
    <name type="scientific">Phytophthora infestans (strain T30-4)</name>
    <name type="common">Potato late blight agent</name>
    <dbReference type="NCBI Taxonomy" id="403677"/>
    <lineage>
        <taxon>Eukaryota</taxon>
        <taxon>Sar</taxon>
        <taxon>Stramenopiles</taxon>
        <taxon>Oomycota</taxon>
        <taxon>Peronosporomycetes</taxon>
        <taxon>Peronosporales</taxon>
        <taxon>Peronosporaceae</taxon>
        <taxon>Phytophthora</taxon>
    </lineage>
</organism>
<dbReference type="InParanoid" id="D0N199"/>
<name>D0N199_PHYIT</name>
<dbReference type="VEuPathDB" id="FungiDB:PITG_04444"/>
<evidence type="ECO:0000313" key="2">
    <source>
        <dbReference type="EMBL" id="EEY67412.1"/>
    </source>
</evidence>
<dbReference type="GeneID" id="9466301"/>
<dbReference type="OrthoDB" id="88713at2759"/>
<sequence length="161" mass="18163">MADAGQAQFNAVQSVFGIDCTLTYLMCFYHAIAKVRLALKKRARALHGDVVAMMYTGIYDLHISLTKEEYTSSVYGLSGDFTRVRSTIISNLAPHLFELDVFFVSMSTSEETSTSCWTTTAPTSYGLLKCNHRASTFQPEAARRKLFMWPLDFRHRAQQPS</sequence>
<dbReference type="HOGENOM" id="CLU_1647059_0_0_1"/>
<feature type="transmembrane region" description="Helical" evidence="1">
    <location>
        <begin position="12"/>
        <end position="32"/>
    </location>
</feature>
<dbReference type="AlphaFoldDB" id="D0N199"/>
<dbReference type="RefSeq" id="XP_002906060.1">
    <property type="nucleotide sequence ID" value="XM_002906014.1"/>
</dbReference>